<gene>
    <name evidence="1" type="ORF">KPL71_026029</name>
</gene>
<evidence type="ECO:0000313" key="1">
    <source>
        <dbReference type="EMBL" id="KAH9679205.1"/>
    </source>
</evidence>
<sequence>MSTSAKSLDPAFQGAGQRVGTEIWRIENFQPVPLPKSEHGKFYMGDCYIVLQTTPGKGGAYLYDIHFWIGKDTSQDEAGTAAIKTVELDAVLGGRAVQHRELQGHESDKFLSYFKPCIIPLEGGVASGFRKTEEEEFETRLYVCKGKRVVRMKQVPFARSSLNHDDVFILDTKDKIYQFNGANSNIQERAKALEVIQFLKEKYHDGNCNVAIVDDGKLDTESDSGEFWVLFGGFAPIGKKVATEDDVIAETTPPKLYSIEDSQVKIVEVELSKSMLENNKCYLLDRGSEEFISSQNRPKSIRITRVIQGYETYAFKSNFDSWPSGSTAPGAEEGRGKVAALLKQQGVGIKGMGKSTPTNEEVPPLLEGGGKMEVWRINGSAKTSLPKEDIGKFYSGDCYIVLYTYHSGDRKEDYFLCCWFGKDSIEEDQKMATRLANTMCNSLKGRPVQGRIFQGREPPQFVALFQPMVVVKGGLCSGYKKSLADKGLTDETYTADSIALIRISGTSIHNNKTEQVDAVATSLNSSECFLLQSGSTMFTWHGNQSTFEQQQLAAKVAEFLKMYQWLVYPYLYSAGQVEEVYNFSQDDLLTEDILILDTHAEVFVWVGQSVDSKEKQSAFEFGQNYIDMATSLECLSPKVPLYKVTEGNEPCFFTTFFSWDPTKATVQGNSFQKKVALLFGASHAAEDKSHANQGGPTQRASALAALSSAFNPSSERSTSPSHDRSNGSNQGGPTQRASALAALSSAFKSSPGTKASAPKTSGSGQGSQRAAAVAALSQVLSAEKKRSPDTSPTRTSGSPTAETSLSSEPKAEYAHSESEASEQVGDVKETEEVVPVSESNGDDSETKQVTEQDENGSETSRSTFSYDQLKARSDNPVTGIDFKRREAYLSDEEFQTVFGMMKEAFYKLPKWKQDMQKKKFDLF</sequence>
<organism evidence="1 2">
    <name type="scientific">Citrus sinensis</name>
    <name type="common">Sweet orange</name>
    <name type="synonym">Citrus aurantium var. sinensis</name>
    <dbReference type="NCBI Taxonomy" id="2711"/>
    <lineage>
        <taxon>Eukaryota</taxon>
        <taxon>Viridiplantae</taxon>
        <taxon>Streptophyta</taxon>
        <taxon>Embryophyta</taxon>
        <taxon>Tracheophyta</taxon>
        <taxon>Spermatophyta</taxon>
        <taxon>Magnoliopsida</taxon>
        <taxon>eudicotyledons</taxon>
        <taxon>Gunneridae</taxon>
        <taxon>Pentapetalae</taxon>
        <taxon>rosids</taxon>
        <taxon>malvids</taxon>
        <taxon>Sapindales</taxon>
        <taxon>Rutaceae</taxon>
        <taxon>Aurantioideae</taxon>
        <taxon>Citrus</taxon>
    </lineage>
</organism>
<proteinExistence type="predicted"/>
<dbReference type="EMBL" id="CM039178">
    <property type="protein sequence ID" value="KAH9679205.1"/>
    <property type="molecule type" value="Genomic_DNA"/>
</dbReference>
<evidence type="ECO:0000313" key="2">
    <source>
        <dbReference type="Proteomes" id="UP000829398"/>
    </source>
</evidence>
<reference evidence="2" key="1">
    <citation type="journal article" date="2023" name="Hortic. Res.">
        <title>A chromosome-level phased genome enabling allele-level studies in sweet orange: a case study on citrus Huanglongbing tolerance.</title>
        <authorList>
            <person name="Wu B."/>
            <person name="Yu Q."/>
            <person name="Deng Z."/>
            <person name="Duan Y."/>
            <person name="Luo F."/>
            <person name="Gmitter F. Jr."/>
        </authorList>
    </citation>
    <scope>NUCLEOTIDE SEQUENCE [LARGE SCALE GENOMIC DNA]</scope>
    <source>
        <strain evidence="2">cv. Valencia</strain>
    </source>
</reference>
<comment type="caution">
    <text evidence="1">The sequence shown here is derived from an EMBL/GenBank/DDBJ whole genome shotgun (WGS) entry which is preliminary data.</text>
</comment>
<dbReference type="Proteomes" id="UP000829398">
    <property type="component" value="Chromosome 9"/>
</dbReference>
<protein>
    <submittedName>
        <fullName evidence="1">Villin-3</fullName>
    </submittedName>
</protein>
<accession>A0ACB8HWI8</accession>
<keyword evidence="2" id="KW-1185">Reference proteome</keyword>
<name>A0ACB8HWI8_CITSI</name>